<evidence type="ECO:0000256" key="7">
    <source>
        <dbReference type="ARBA" id="ARBA00022840"/>
    </source>
</evidence>
<keyword evidence="4" id="KW-0227">DNA damage</keyword>
<dbReference type="PANTHER" id="PTHR11472:SF34">
    <property type="entry name" value="REGULATOR OF TELOMERE ELONGATION HELICASE 1"/>
    <property type="match status" value="1"/>
</dbReference>
<dbReference type="GO" id="GO:0051539">
    <property type="term" value="F:4 iron, 4 sulfur cluster binding"/>
    <property type="evidence" value="ECO:0007669"/>
    <property type="project" value="UniProtKB-KW"/>
</dbReference>
<dbReference type="PROSITE" id="PS51193">
    <property type="entry name" value="HELICASE_ATP_BIND_2"/>
    <property type="match status" value="1"/>
</dbReference>
<dbReference type="Pfam" id="PF06733">
    <property type="entry name" value="DEAD_2"/>
    <property type="match status" value="1"/>
</dbReference>
<dbReference type="InterPro" id="IPR010614">
    <property type="entry name" value="RAD3-like_helicase_DEAD"/>
</dbReference>
<dbReference type="EMBL" id="CP029210">
    <property type="protein sequence ID" value="AWI52451.1"/>
    <property type="molecule type" value="Genomic_DNA"/>
</dbReference>
<evidence type="ECO:0000256" key="3">
    <source>
        <dbReference type="ARBA" id="ARBA00022741"/>
    </source>
</evidence>
<dbReference type="InterPro" id="IPR006554">
    <property type="entry name" value="Helicase-like_DEXD_c2"/>
</dbReference>
<keyword evidence="2" id="KW-0479">Metal-binding</keyword>
<proteinExistence type="inferred from homology"/>
<protein>
    <submittedName>
        <fullName evidence="15">ATP-dependent DNA helicase</fullName>
    </submittedName>
</protein>
<keyword evidence="16" id="KW-1185">Reference proteome</keyword>
<dbReference type="SMART" id="SM00491">
    <property type="entry name" value="HELICc2"/>
    <property type="match status" value="1"/>
</dbReference>
<keyword evidence="6 15" id="KW-0347">Helicase</keyword>
<dbReference type="InterPro" id="IPR006555">
    <property type="entry name" value="ATP-dep_Helicase_C"/>
</dbReference>
<dbReference type="GO" id="GO:0003678">
    <property type="term" value="F:DNA helicase activity"/>
    <property type="evidence" value="ECO:0007669"/>
    <property type="project" value="InterPro"/>
</dbReference>
<dbReference type="SMART" id="SM00488">
    <property type="entry name" value="DEXDc2"/>
    <property type="match status" value="1"/>
</dbReference>
<dbReference type="GO" id="GO:0016818">
    <property type="term" value="F:hydrolase activity, acting on acid anhydrides, in phosphorus-containing anhydrides"/>
    <property type="evidence" value="ECO:0007669"/>
    <property type="project" value="InterPro"/>
</dbReference>
<dbReference type="GO" id="GO:0003677">
    <property type="term" value="F:DNA binding"/>
    <property type="evidence" value="ECO:0007669"/>
    <property type="project" value="UniProtKB-KW"/>
</dbReference>
<keyword evidence="9" id="KW-0411">Iron-sulfur</keyword>
<accession>A0A2U8FN24</accession>
<dbReference type="Proteomes" id="UP000244892">
    <property type="component" value="Chromosome"/>
</dbReference>
<keyword evidence="8" id="KW-0408">Iron</keyword>
<dbReference type="RefSeq" id="WP_109034538.1">
    <property type="nucleotide sequence ID" value="NZ_CP029210.1"/>
</dbReference>
<gene>
    <name evidence="15" type="ORF">DEH84_02680</name>
</gene>
<dbReference type="Pfam" id="PF13307">
    <property type="entry name" value="Helicase_C_2"/>
    <property type="match status" value="1"/>
</dbReference>
<evidence type="ECO:0000256" key="1">
    <source>
        <dbReference type="ARBA" id="ARBA00022485"/>
    </source>
</evidence>
<keyword evidence="12" id="KW-0413">Isomerase</keyword>
<dbReference type="GO" id="GO:0006281">
    <property type="term" value="P:DNA repair"/>
    <property type="evidence" value="ECO:0007669"/>
    <property type="project" value="UniProtKB-KW"/>
</dbReference>
<dbReference type="GO" id="GO:0046872">
    <property type="term" value="F:metal ion binding"/>
    <property type="evidence" value="ECO:0007669"/>
    <property type="project" value="UniProtKB-KW"/>
</dbReference>
<evidence type="ECO:0000256" key="11">
    <source>
        <dbReference type="ARBA" id="ARBA00023204"/>
    </source>
</evidence>
<evidence type="ECO:0000256" key="12">
    <source>
        <dbReference type="ARBA" id="ARBA00023235"/>
    </source>
</evidence>
<dbReference type="SUPFAM" id="SSF52540">
    <property type="entry name" value="P-loop containing nucleoside triphosphate hydrolases"/>
    <property type="match status" value="1"/>
</dbReference>
<dbReference type="GO" id="GO:0005524">
    <property type="term" value="F:ATP binding"/>
    <property type="evidence" value="ECO:0007669"/>
    <property type="project" value="UniProtKB-KW"/>
</dbReference>
<evidence type="ECO:0000256" key="5">
    <source>
        <dbReference type="ARBA" id="ARBA00022801"/>
    </source>
</evidence>
<keyword evidence="11" id="KW-0234">DNA repair</keyword>
<dbReference type="PANTHER" id="PTHR11472">
    <property type="entry name" value="DNA REPAIR DEAD HELICASE RAD3/XP-D SUBFAMILY MEMBER"/>
    <property type="match status" value="1"/>
</dbReference>
<dbReference type="OrthoDB" id="9765586at2"/>
<evidence type="ECO:0000256" key="2">
    <source>
        <dbReference type="ARBA" id="ARBA00022723"/>
    </source>
</evidence>
<keyword evidence="1" id="KW-0004">4Fe-4S</keyword>
<keyword evidence="7" id="KW-0067">ATP-binding</keyword>
<keyword evidence="10" id="KW-0238">DNA-binding</keyword>
<name>A0A2U8FN24_9BURK</name>
<feature type="domain" description="Helicase ATP-binding" evidence="14">
    <location>
        <begin position="188"/>
        <end position="449"/>
    </location>
</feature>
<sequence>MPHAPDTAPAAPSGTPTYTVAVRTLCAFTARAGDLDLRFTPAPTALEGQEGHALVAARRGAGWQAERPLSGTLGALTVRGRADGWDATRGRLEEIKTHKGRLDDQPANHRALHRAQLRVYGALLCAELGLPEVELALVYVDVASQQETVIIERASAATLQAELEERAGRFAAWAAQEAAHRSARDAALHALAFPHAGFRTGQRELAEAVYRAAVRGRCLLAQAPTGIGKTVGTLFPLLKAMPVQRIDKVFALSAKSAGKGLFLESLAQLQPPGEPGARLRVLELVARDKACEHPDKACHGDSCPLARGFYDRLAAARQAAMALPQMDRDSVRTLALAHGLCPYYLAQELARWADAVVGDYHYWFDVHALLHALTQTEGWRVGVLADEAHNLIDRARGMYSAALSQTALRGLRTVAPAALKGTLSRLQRAWGTLNQALDATDAAPGDWRVLPDLPTRWLSALQQTVADIGAWQADHPTEVEPLLQRFYLDAIGFVRLAETHGPHAMVDLGLEPGSTGARRSTTLTLRNVLPAPYLQPRFAAAHTVTLFSATLQPPAHHLRLLGLPGDTVVMEVPTPFRAEQLQVRVAAGLSTRWKDRAASLPGIVALMADTWRRHPGNHLAFFSSHDYLQQVADAFERAHPDIPVWRQARRMSEPEQAAFLQRFQPEGQGIGFAVLGGAFAEGVDLPGRRLIGAFIATLGLAQVNPVNEALRERLDALLGPGQGHDAVYLHPGIQKVVQAAGRVIRTPDDQGTVVLMDDRYGRRAVQRLLPSWWRIERA</sequence>
<keyword evidence="5" id="KW-0378">Hydrolase</keyword>
<dbReference type="InterPro" id="IPR014013">
    <property type="entry name" value="Helic_SF1/SF2_ATP-bd_DinG/Rad3"/>
</dbReference>
<evidence type="ECO:0000256" key="10">
    <source>
        <dbReference type="ARBA" id="ARBA00023125"/>
    </source>
</evidence>
<dbReference type="InterPro" id="IPR027417">
    <property type="entry name" value="P-loop_NTPase"/>
</dbReference>
<evidence type="ECO:0000259" key="14">
    <source>
        <dbReference type="PROSITE" id="PS51193"/>
    </source>
</evidence>
<evidence type="ECO:0000256" key="13">
    <source>
        <dbReference type="ARBA" id="ARBA00038058"/>
    </source>
</evidence>
<evidence type="ECO:0000256" key="9">
    <source>
        <dbReference type="ARBA" id="ARBA00023014"/>
    </source>
</evidence>
<dbReference type="AlphaFoldDB" id="A0A2U8FN24"/>
<comment type="similarity">
    <text evidence="13">Belongs to the helicase family. DinG subfamily.</text>
</comment>
<dbReference type="InterPro" id="IPR045028">
    <property type="entry name" value="DinG/Rad3-like"/>
</dbReference>
<organism evidence="15 16">
    <name type="scientific">Aquabacterium olei</name>
    <dbReference type="NCBI Taxonomy" id="1296669"/>
    <lineage>
        <taxon>Bacteria</taxon>
        <taxon>Pseudomonadati</taxon>
        <taxon>Pseudomonadota</taxon>
        <taxon>Betaproteobacteria</taxon>
        <taxon>Burkholderiales</taxon>
        <taxon>Aquabacterium</taxon>
    </lineage>
</organism>
<evidence type="ECO:0000313" key="16">
    <source>
        <dbReference type="Proteomes" id="UP000244892"/>
    </source>
</evidence>
<reference evidence="15 16" key="1">
    <citation type="submission" date="2018-05" db="EMBL/GenBank/DDBJ databases">
        <title>complete genome sequence of Aquabacterium olei NBRC 110486.</title>
        <authorList>
            <person name="Tang B."/>
            <person name="Chang J."/>
            <person name="Zhang L."/>
            <person name="Yang H."/>
        </authorList>
    </citation>
    <scope>NUCLEOTIDE SEQUENCE [LARGE SCALE GENOMIC DNA]</scope>
    <source>
        <strain evidence="15 16">NBRC 110486</strain>
    </source>
</reference>
<keyword evidence="3" id="KW-0547">Nucleotide-binding</keyword>
<evidence type="ECO:0000256" key="8">
    <source>
        <dbReference type="ARBA" id="ARBA00023004"/>
    </source>
</evidence>
<dbReference type="Gene3D" id="3.40.50.300">
    <property type="entry name" value="P-loop containing nucleotide triphosphate hydrolases"/>
    <property type="match status" value="2"/>
</dbReference>
<evidence type="ECO:0000256" key="4">
    <source>
        <dbReference type="ARBA" id="ARBA00022763"/>
    </source>
</evidence>
<evidence type="ECO:0000256" key="6">
    <source>
        <dbReference type="ARBA" id="ARBA00022806"/>
    </source>
</evidence>
<dbReference type="KEGG" id="aon:DEH84_02680"/>
<evidence type="ECO:0000313" key="15">
    <source>
        <dbReference type="EMBL" id="AWI52451.1"/>
    </source>
</evidence>